<dbReference type="GO" id="GO:0005886">
    <property type="term" value="C:plasma membrane"/>
    <property type="evidence" value="ECO:0007669"/>
    <property type="project" value="UniProtKB-SubCell"/>
</dbReference>
<feature type="domain" description="Cadherin" evidence="9">
    <location>
        <begin position="840"/>
        <end position="932"/>
    </location>
</feature>
<comment type="subcellular location">
    <subcellularLocation>
        <location evidence="1">Membrane</location>
        <topology evidence="1">Single-pass membrane protein</topology>
    </subcellularLocation>
</comment>
<dbReference type="SMART" id="SM00112">
    <property type="entry name" value="CA"/>
    <property type="match status" value="12"/>
</dbReference>
<keyword evidence="11" id="KW-1185">Reference proteome</keyword>
<dbReference type="PRINTS" id="PR00205">
    <property type="entry name" value="CADHERIN"/>
</dbReference>
<dbReference type="PROSITE" id="PS00232">
    <property type="entry name" value="CADHERIN_1"/>
    <property type="match status" value="3"/>
</dbReference>
<dbReference type="InterPro" id="IPR015919">
    <property type="entry name" value="Cadherin-like_sf"/>
</dbReference>
<dbReference type="PROSITE" id="PS50268">
    <property type="entry name" value="CADHERIN_2"/>
    <property type="match status" value="12"/>
</dbReference>
<evidence type="ECO:0000256" key="5">
    <source>
        <dbReference type="ARBA" id="ARBA00022837"/>
    </source>
</evidence>
<feature type="domain" description="Cadherin" evidence="9">
    <location>
        <begin position="929"/>
        <end position="1035"/>
    </location>
</feature>
<feature type="domain" description="Cadherin" evidence="9">
    <location>
        <begin position="417"/>
        <end position="522"/>
    </location>
</feature>
<dbReference type="Gene3D" id="2.60.40.60">
    <property type="entry name" value="Cadherins"/>
    <property type="match status" value="12"/>
</dbReference>
<feature type="domain" description="Cadherin" evidence="9">
    <location>
        <begin position="744"/>
        <end position="828"/>
    </location>
</feature>
<evidence type="ECO:0000256" key="7">
    <source>
        <dbReference type="ARBA" id="ARBA00023136"/>
    </source>
</evidence>
<feature type="domain" description="Cadherin" evidence="9">
    <location>
        <begin position="4"/>
        <end position="102"/>
    </location>
</feature>
<feature type="domain" description="Cadherin" evidence="9">
    <location>
        <begin position="523"/>
        <end position="626"/>
    </location>
</feature>
<feature type="domain" description="Cadherin" evidence="9">
    <location>
        <begin position="311"/>
        <end position="416"/>
    </location>
</feature>
<evidence type="ECO:0000256" key="6">
    <source>
        <dbReference type="ARBA" id="ARBA00022989"/>
    </source>
</evidence>
<keyword evidence="2" id="KW-0812">Transmembrane</keyword>
<keyword evidence="7" id="KW-0472">Membrane</keyword>
<evidence type="ECO:0000256" key="8">
    <source>
        <dbReference type="PROSITE-ProRule" id="PRU00043"/>
    </source>
</evidence>
<organism evidence="10 11">
    <name type="scientific">Geodia barretti</name>
    <name type="common">Barrett's horny sponge</name>
    <dbReference type="NCBI Taxonomy" id="519541"/>
    <lineage>
        <taxon>Eukaryota</taxon>
        <taxon>Metazoa</taxon>
        <taxon>Porifera</taxon>
        <taxon>Demospongiae</taxon>
        <taxon>Heteroscleromorpha</taxon>
        <taxon>Tetractinellida</taxon>
        <taxon>Astrophorina</taxon>
        <taxon>Geodiidae</taxon>
        <taxon>Geodia</taxon>
    </lineage>
</organism>
<gene>
    <name evidence="10" type="ORF">GBAR_LOCUS20762</name>
</gene>
<comment type="caution">
    <text evidence="10">The sequence shown here is derived from an EMBL/GenBank/DDBJ whole genome shotgun (WGS) entry which is preliminary data.</text>
</comment>
<dbReference type="EMBL" id="CASHTH010002911">
    <property type="protein sequence ID" value="CAI8037118.1"/>
    <property type="molecule type" value="Genomic_DNA"/>
</dbReference>
<keyword evidence="3" id="KW-0732">Signal</keyword>
<dbReference type="GO" id="GO:0005509">
    <property type="term" value="F:calcium ion binding"/>
    <property type="evidence" value="ECO:0007669"/>
    <property type="project" value="UniProtKB-UniRule"/>
</dbReference>
<dbReference type="PANTHER" id="PTHR24026">
    <property type="entry name" value="FAT ATYPICAL CADHERIN-RELATED"/>
    <property type="match status" value="1"/>
</dbReference>
<evidence type="ECO:0000256" key="4">
    <source>
        <dbReference type="ARBA" id="ARBA00022737"/>
    </source>
</evidence>
<dbReference type="FunFam" id="2.60.40.60:FF:000015">
    <property type="entry name" value="FAT atypical cadherin 1"/>
    <property type="match status" value="1"/>
</dbReference>
<feature type="domain" description="Cadherin" evidence="9">
    <location>
        <begin position="1053"/>
        <end position="1148"/>
    </location>
</feature>
<evidence type="ECO:0000256" key="3">
    <source>
        <dbReference type="ARBA" id="ARBA00022729"/>
    </source>
</evidence>
<keyword evidence="5 8" id="KW-0106">Calcium</keyword>
<keyword evidence="4" id="KW-0677">Repeat</keyword>
<dbReference type="FunFam" id="2.60.40.60:FF:000033">
    <property type="entry name" value="FAT atypical cadherin 1"/>
    <property type="match status" value="1"/>
</dbReference>
<proteinExistence type="predicted"/>
<name>A0AA35WX53_GEOBA</name>
<feature type="domain" description="Cadherin" evidence="9">
    <location>
        <begin position="627"/>
        <end position="727"/>
    </location>
</feature>
<dbReference type="InterPro" id="IPR002126">
    <property type="entry name" value="Cadherin-like_dom"/>
</dbReference>
<dbReference type="SUPFAM" id="SSF49313">
    <property type="entry name" value="Cadherin-like"/>
    <property type="match status" value="12"/>
</dbReference>
<accession>A0AA35WX53</accession>
<sequence>MLPFSVPEDQEIQQVIATVEAKDLDDGTNAEIRYEFVPGQLEESKFRIESSTGRIILTQSLDQDAATNEITFDVRAVDGGNKASTATVIISIVDINGHCPVFINSSFSTVIAEDHPSGVPFTSLLAVDQDRAPNNIVRYALADYSLSRIFDVNKDTGGISIEDRISPDYDTIDYERKNEYKVNIIAYDNGSPPRYCNETLTVQISNVNEHTPEFDVSDIQILMSEAAQAGDEVLKIQAYDKDYADSLVYTLTPSNSPFSWNNEQSAIVLSSAENMGPNFILHLSASDGTKHSTINIAILVVNENDHSPVFSTQDTAVMISENTESGSSIFAVHASDADNATSDAVIYSISAGNTDDTFYINPKSGVIYVAKDLDYETETRYELTLLATDTGEPAMTSTPLYITVDITNENDEVPVFEQTEYTFTLVENNDAMASVGCVRADDVDKEGFGITSYSIVDEGEKPGFFSINENSGCISAISSIDRETDREFHLTVQAQDEADSTITETVRVTVEIGDLNDNGPSVSQQNFLFYVSPDYTVNQVLGFVVASDPDSAENALFTYEIVSQNPNIISLAQDGEVSIATEIPTEYEPSYSIAVRATSSVEGDERSSDATVVIIVESDSAHHPRFTQQTYEEHVTESANTGHSILDVSGVVSDQDGTSGMTYSFAEEHEQFALDSETGLLTLQAHLNYEDVTRYELRIRAIDATSRTATATLIINVEDGNDHAPVFISPPSELILSPIPYANIQLFSVLADDDDIGDQGTVGYSIVGDTSGTFEIDSQTGVVTNKVELLPTNMHVFVIRAFDHGSPLMSSNITVRIRVDDTSNRPLFSNGESTIEIPVAEDKNSKTDPIIQGFSTTPEAESYHLVYSNASKDMFSIDMDNKLVLNSQLDYETASQYLLIIEARSISNGIRLSSFLMVNIKVTDVNDNEPRFMDLPVQEISELASPLTEVFTVEATDDDSGSNAVITYAITGGSLQAFNIDQTTGVVTLAKTLDRETTPRYNLVIRATDGGEPSKQNETTVIINIVDVNDNPPVFGQANHSISVYEYPHSHIGDSIILIQAEDTDVGSLSYYIELLNGSLAGLPRIVSSDTFSIDFDTGNITLHRKLDREEVDSYFVKVEARDTNEIHTAVAYLTVKVLDVNDHSPEFVNGQNDVVTVYELWPENTMVLERQQVNDRDIGQNSLVKYSLGDGWPEGHFKIHPWTGVLRTAISSFPFDESMEEFVGKIKAVDQGVPPRTAEMSVRVRIQDVNNHPPVLDDTHFHFEISINHPTTEQITAFNYSDESDTSFNTVTMLRIPDYYTVANNMFMMGPQQQTEQQFVMELKRRL</sequence>
<reference evidence="10" key="1">
    <citation type="submission" date="2023-03" db="EMBL/GenBank/DDBJ databases">
        <authorList>
            <person name="Steffen K."/>
            <person name="Cardenas P."/>
        </authorList>
    </citation>
    <scope>NUCLEOTIDE SEQUENCE</scope>
</reference>
<dbReference type="Proteomes" id="UP001174909">
    <property type="component" value="Unassembled WGS sequence"/>
</dbReference>
<dbReference type="InterPro" id="IPR020894">
    <property type="entry name" value="Cadherin_CS"/>
</dbReference>
<feature type="domain" description="Cadherin" evidence="9">
    <location>
        <begin position="103"/>
        <end position="214"/>
    </location>
</feature>
<evidence type="ECO:0000256" key="1">
    <source>
        <dbReference type="ARBA" id="ARBA00004167"/>
    </source>
</evidence>
<feature type="domain" description="Cadherin" evidence="9">
    <location>
        <begin position="1156"/>
        <end position="1257"/>
    </location>
</feature>
<dbReference type="CDD" id="cd11304">
    <property type="entry name" value="Cadherin_repeat"/>
    <property type="match status" value="11"/>
</dbReference>
<dbReference type="GO" id="GO:0007156">
    <property type="term" value="P:homophilic cell adhesion via plasma membrane adhesion molecules"/>
    <property type="evidence" value="ECO:0007669"/>
    <property type="project" value="InterPro"/>
</dbReference>
<keyword evidence="6" id="KW-1133">Transmembrane helix</keyword>
<feature type="domain" description="Cadherin" evidence="9">
    <location>
        <begin position="215"/>
        <end position="310"/>
    </location>
</feature>
<dbReference type="Pfam" id="PF00028">
    <property type="entry name" value="Cadherin"/>
    <property type="match status" value="9"/>
</dbReference>
<evidence type="ECO:0000313" key="11">
    <source>
        <dbReference type="Proteomes" id="UP001174909"/>
    </source>
</evidence>
<dbReference type="PANTHER" id="PTHR24026:SF126">
    <property type="entry name" value="PROTOCADHERIN FAT 4"/>
    <property type="match status" value="1"/>
</dbReference>
<protein>
    <submittedName>
        <fullName evidence="10">Protocadherin Fat 4</fullName>
    </submittedName>
</protein>
<dbReference type="FunFam" id="2.60.40.60:FF:000020">
    <property type="entry name" value="Dachsous cadherin-related 1b"/>
    <property type="match status" value="2"/>
</dbReference>
<evidence type="ECO:0000259" key="9">
    <source>
        <dbReference type="PROSITE" id="PS50268"/>
    </source>
</evidence>
<evidence type="ECO:0000256" key="2">
    <source>
        <dbReference type="ARBA" id="ARBA00022692"/>
    </source>
</evidence>
<evidence type="ECO:0000313" key="10">
    <source>
        <dbReference type="EMBL" id="CAI8037118.1"/>
    </source>
</evidence>